<gene>
    <name evidence="2" type="ORF">BQ8794_60071</name>
</gene>
<sequence length="167" mass="18450">MRSIWRFFDGHRLDYHKGLSKRKIIGDGEVDRRSVPFRQDLVQLLRRPAGQRHGRLAAGQIDDAHVAPEHPLRHTGAQRLGACLLGSKTLGIRGGAGAAVFGAGLFDLGVDALNEALAMALQRFFDASDIDQVAADANDHWAGTSRPAVPALSDRRRERENERRGRR</sequence>
<evidence type="ECO:0000313" key="3">
    <source>
        <dbReference type="Proteomes" id="UP000188388"/>
    </source>
</evidence>
<evidence type="ECO:0000313" key="2">
    <source>
        <dbReference type="EMBL" id="SIT58762.1"/>
    </source>
</evidence>
<protein>
    <submittedName>
        <fullName evidence="2">Uncharacterized protein</fullName>
    </submittedName>
</protein>
<feature type="compositionally biased region" description="Basic and acidic residues" evidence="1">
    <location>
        <begin position="153"/>
        <end position="167"/>
    </location>
</feature>
<proteinExistence type="predicted"/>
<evidence type="ECO:0000256" key="1">
    <source>
        <dbReference type="SAM" id="MobiDB-lite"/>
    </source>
</evidence>
<feature type="region of interest" description="Disordered" evidence="1">
    <location>
        <begin position="141"/>
        <end position="167"/>
    </location>
</feature>
<accession>A0A1R3VFR8</accession>
<name>A0A1R3VFR8_9HYPH</name>
<dbReference type="Proteomes" id="UP000188388">
    <property type="component" value="Unassembled WGS sequence"/>
</dbReference>
<keyword evidence="3" id="KW-1185">Reference proteome</keyword>
<organism evidence="2 3">
    <name type="scientific">Mesorhizobium prunaredense</name>
    <dbReference type="NCBI Taxonomy" id="1631249"/>
    <lineage>
        <taxon>Bacteria</taxon>
        <taxon>Pseudomonadati</taxon>
        <taxon>Pseudomonadota</taxon>
        <taxon>Alphaproteobacteria</taxon>
        <taxon>Hyphomicrobiales</taxon>
        <taxon>Phyllobacteriaceae</taxon>
        <taxon>Mesorhizobium</taxon>
    </lineage>
</organism>
<dbReference type="STRING" id="1631249.BQ8794_60071"/>
<reference evidence="3" key="1">
    <citation type="submission" date="2017-01" db="EMBL/GenBank/DDBJ databases">
        <authorList>
            <person name="Brunel B."/>
        </authorList>
    </citation>
    <scope>NUCLEOTIDE SEQUENCE [LARGE SCALE GENOMIC DNA]</scope>
</reference>
<dbReference type="AlphaFoldDB" id="A0A1R3VFR8"/>
<dbReference type="EMBL" id="FTPD01000056">
    <property type="protein sequence ID" value="SIT58762.1"/>
    <property type="molecule type" value="Genomic_DNA"/>
</dbReference>